<sequence>MMDDRSTANLILLAQLHYQHARWWTLAAAWIFGRHRTVRHLGRVGRVSFWRGQPYLLSFRETATS</sequence>
<organism evidence="1 2">
    <name type="scientific">Gemmobacter nanjingensis</name>
    <dbReference type="NCBI Taxonomy" id="488454"/>
    <lineage>
        <taxon>Bacteria</taxon>
        <taxon>Pseudomonadati</taxon>
        <taxon>Pseudomonadota</taxon>
        <taxon>Alphaproteobacteria</taxon>
        <taxon>Rhodobacterales</taxon>
        <taxon>Paracoccaceae</taxon>
        <taxon>Gemmobacter</taxon>
    </lineage>
</organism>
<dbReference type="EMBL" id="BMYI01000005">
    <property type="protein sequence ID" value="GHC22383.1"/>
    <property type="molecule type" value="Genomic_DNA"/>
</dbReference>
<protein>
    <submittedName>
        <fullName evidence="1">Uncharacterized protein</fullName>
    </submittedName>
</protein>
<dbReference type="RefSeq" id="WP_189381011.1">
    <property type="nucleotide sequence ID" value="NZ_BMYI01000005.1"/>
</dbReference>
<evidence type="ECO:0000313" key="2">
    <source>
        <dbReference type="Proteomes" id="UP000658305"/>
    </source>
</evidence>
<comment type="caution">
    <text evidence="1">The sequence shown here is derived from an EMBL/GenBank/DDBJ whole genome shotgun (WGS) entry which is preliminary data.</text>
</comment>
<reference evidence="2" key="1">
    <citation type="journal article" date="2019" name="Int. J. Syst. Evol. Microbiol.">
        <title>The Global Catalogue of Microorganisms (GCM) 10K type strain sequencing project: providing services to taxonomists for standard genome sequencing and annotation.</title>
        <authorList>
            <consortium name="The Broad Institute Genomics Platform"/>
            <consortium name="The Broad Institute Genome Sequencing Center for Infectious Disease"/>
            <person name="Wu L."/>
            <person name="Ma J."/>
        </authorList>
    </citation>
    <scope>NUCLEOTIDE SEQUENCE [LARGE SCALE GENOMIC DNA]</scope>
    <source>
        <strain evidence="2">KCTC 23298</strain>
    </source>
</reference>
<keyword evidence="2" id="KW-1185">Reference proteome</keyword>
<name>A0ABQ3FFY0_9RHOB</name>
<accession>A0ABQ3FFY0</accession>
<gene>
    <name evidence="1" type="ORF">GCM10007291_22270</name>
</gene>
<proteinExistence type="predicted"/>
<dbReference type="Proteomes" id="UP000658305">
    <property type="component" value="Unassembled WGS sequence"/>
</dbReference>
<evidence type="ECO:0000313" key="1">
    <source>
        <dbReference type="EMBL" id="GHC22383.1"/>
    </source>
</evidence>